<keyword evidence="5" id="KW-0472">Membrane</keyword>
<organism evidence="8 9">
    <name type="scientific">Candidatus Bilophila faecipullorum</name>
    <dbReference type="NCBI Taxonomy" id="2838482"/>
    <lineage>
        <taxon>Bacteria</taxon>
        <taxon>Pseudomonadati</taxon>
        <taxon>Thermodesulfobacteriota</taxon>
        <taxon>Desulfovibrionia</taxon>
        <taxon>Desulfovibrionales</taxon>
        <taxon>Desulfovibrionaceae</taxon>
        <taxon>Bilophila</taxon>
    </lineage>
</organism>
<dbReference type="AlphaFoldDB" id="A0A9D1U8Z2"/>
<gene>
    <name evidence="8" type="ORF">H9874_00635</name>
</gene>
<evidence type="ECO:0000256" key="7">
    <source>
        <dbReference type="ARBA" id="ARBA00023288"/>
    </source>
</evidence>
<keyword evidence="6" id="KW-0564">Palmitate</keyword>
<dbReference type="InterPro" id="IPR006059">
    <property type="entry name" value="SBP"/>
</dbReference>
<accession>A0A9D1U8Z2</accession>
<keyword evidence="3" id="KW-1003">Cell membrane</keyword>
<evidence type="ECO:0000313" key="9">
    <source>
        <dbReference type="Proteomes" id="UP000824264"/>
    </source>
</evidence>
<reference evidence="8" key="2">
    <citation type="submission" date="2021-04" db="EMBL/GenBank/DDBJ databases">
        <authorList>
            <person name="Gilroy R."/>
        </authorList>
    </citation>
    <scope>NUCLEOTIDE SEQUENCE</scope>
    <source>
        <strain evidence="8">ChiSxjej5B17-1746</strain>
    </source>
</reference>
<keyword evidence="4" id="KW-0732">Signal</keyword>
<dbReference type="InterPro" id="IPR050490">
    <property type="entry name" value="Bact_solute-bd_prot1"/>
</dbReference>
<evidence type="ECO:0000256" key="2">
    <source>
        <dbReference type="ARBA" id="ARBA00008520"/>
    </source>
</evidence>
<comment type="subcellular location">
    <subcellularLocation>
        <location evidence="1">Periplasm</location>
    </subcellularLocation>
</comment>
<evidence type="ECO:0000256" key="4">
    <source>
        <dbReference type="ARBA" id="ARBA00022729"/>
    </source>
</evidence>
<sequence>MKKSFFLFLSLGLLGVIVFLFLSFHSKNLSDYEYGYNQKSSQITFFGFKWESANVTAIETLISDFMARNPSVTVLYESIKGRDYFPVLLKRIATGNGDDVFMVDHDSLLTLSRQGCLKDLSGLPEIRTYSNLALSQMREPDGAVYFLPMSISAFGLYCNLDLLNKYNVSIPRTYQDFLEACRVFSDAGITPVVANNDISLKTLVLARGLYDLYEGEDTAQRLAALNSGQTRLSAYLKPGFELLKHLCDRGYIDPEKTLRTTKTKDDLVEFARGESPFMLTGVWASVRMEKMVEFPYKVVPYPVREDGPVLVINIDIRLALNAHAKEPEEALRFLRHMVTPSAIAAYNLSQASFSPLQETPPLPDDAVRDIGEHLRKGRIMLGADGHLDFPIWEITRVASRMLVEGASVEEAMRYLDETVDLALAGGKK</sequence>
<dbReference type="PANTHER" id="PTHR43649">
    <property type="entry name" value="ARABINOSE-BINDING PROTEIN-RELATED"/>
    <property type="match status" value="1"/>
</dbReference>
<dbReference type="SUPFAM" id="SSF53850">
    <property type="entry name" value="Periplasmic binding protein-like II"/>
    <property type="match status" value="1"/>
</dbReference>
<name>A0A9D1U8Z2_9BACT</name>
<comment type="caution">
    <text evidence="8">The sequence shown here is derived from an EMBL/GenBank/DDBJ whole genome shotgun (WGS) entry which is preliminary data.</text>
</comment>
<evidence type="ECO:0000256" key="6">
    <source>
        <dbReference type="ARBA" id="ARBA00023139"/>
    </source>
</evidence>
<dbReference type="PANTHER" id="PTHR43649:SF33">
    <property type="entry name" value="POLYGALACTURONAN_RHAMNOGALACTURONAN-BINDING PROTEIN YTCQ"/>
    <property type="match status" value="1"/>
</dbReference>
<keyword evidence="7" id="KW-0449">Lipoprotein</keyword>
<protein>
    <submittedName>
        <fullName evidence="8">Extracellular solute-binding protein</fullName>
    </submittedName>
</protein>
<dbReference type="Proteomes" id="UP000824264">
    <property type="component" value="Unassembled WGS sequence"/>
</dbReference>
<dbReference type="EMBL" id="DXGI01000022">
    <property type="protein sequence ID" value="HIW77640.1"/>
    <property type="molecule type" value="Genomic_DNA"/>
</dbReference>
<dbReference type="Pfam" id="PF13416">
    <property type="entry name" value="SBP_bac_8"/>
    <property type="match status" value="1"/>
</dbReference>
<dbReference type="GO" id="GO:0042597">
    <property type="term" value="C:periplasmic space"/>
    <property type="evidence" value="ECO:0007669"/>
    <property type="project" value="UniProtKB-SubCell"/>
</dbReference>
<reference evidence="8" key="1">
    <citation type="journal article" date="2021" name="PeerJ">
        <title>Extensive microbial diversity within the chicken gut microbiome revealed by metagenomics and culture.</title>
        <authorList>
            <person name="Gilroy R."/>
            <person name="Ravi A."/>
            <person name="Getino M."/>
            <person name="Pursley I."/>
            <person name="Horton D.L."/>
            <person name="Alikhan N.F."/>
            <person name="Baker D."/>
            <person name="Gharbi K."/>
            <person name="Hall N."/>
            <person name="Watson M."/>
            <person name="Adriaenssens E.M."/>
            <person name="Foster-Nyarko E."/>
            <person name="Jarju S."/>
            <person name="Secka A."/>
            <person name="Antonio M."/>
            <person name="Oren A."/>
            <person name="Chaudhuri R.R."/>
            <person name="La Ragione R."/>
            <person name="Hildebrand F."/>
            <person name="Pallen M.J."/>
        </authorList>
    </citation>
    <scope>NUCLEOTIDE SEQUENCE</scope>
    <source>
        <strain evidence="8">ChiSxjej5B17-1746</strain>
    </source>
</reference>
<proteinExistence type="inferred from homology"/>
<evidence type="ECO:0000256" key="3">
    <source>
        <dbReference type="ARBA" id="ARBA00022475"/>
    </source>
</evidence>
<evidence type="ECO:0000256" key="5">
    <source>
        <dbReference type="ARBA" id="ARBA00023136"/>
    </source>
</evidence>
<dbReference type="Gene3D" id="3.40.190.10">
    <property type="entry name" value="Periplasmic binding protein-like II"/>
    <property type="match status" value="2"/>
</dbReference>
<comment type="similarity">
    <text evidence="2">Belongs to the bacterial solute-binding protein 1 family.</text>
</comment>
<evidence type="ECO:0000313" key="8">
    <source>
        <dbReference type="EMBL" id="HIW77640.1"/>
    </source>
</evidence>
<evidence type="ECO:0000256" key="1">
    <source>
        <dbReference type="ARBA" id="ARBA00004418"/>
    </source>
</evidence>